<evidence type="ECO:0000313" key="2">
    <source>
        <dbReference type="Proteomes" id="UP000473470"/>
    </source>
</evidence>
<dbReference type="Proteomes" id="UP000473470">
    <property type="component" value="Unassembled WGS sequence"/>
</dbReference>
<comment type="caution">
    <text evidence="1">The sequence shown here is derived from an EMBL/GenBank/DDBJ whole genome shotgun (WGS) entry which is preliminary data.</text>
</comment>
<proteinExistence type="predicted"/>
<protein>
    <submittedName>
        <fullName evidence="1">Uncharacterized protein</fullName>
    </submittedName>
</protein>
<evidence type="ECO:0000313" key="1">
    <source>
        <dbReference type="EMBL" id="KAB0640651.1"/>
    </source>
</evidence>
<gene>
    <name evidence="1" type="ORF">F7R25_03915</name>
</gene>
<name>A0A6L3N5E9_9BURK</name>
<dbReference type="EMBL" id="VZOK01000004">
    <property type="protein sequence ID" value="KAB0640651.1"/>
    <property type="molecule type" value="Genomic_DNA"/>
</dbReference>
<dbReference type="RefSeq" id="WP_150998364.1">
    <property type="nucleotide sequence ID" value="NZ_CABVPM010000001.1"/>
</dbReference>
<sequence length="152" mass="18145">MSTYFNIVNLDKKEQASLVIRKTKKEVDETIALWEEQNSEKWYSEERQARFAQLDMEFDPAGYKRQEDGSWETEIKAFYQHHQKLVFGFIFWEACADQWGHVSSWFGDRVIITSDGYGSKDLYDQLGFSEINETFKPVKFYVSYEEWMDAQK</sequence>
<accession>A0A6L3N5E9</accession>
<reference evidence="1 2" key="1">
    <citation type="submission" date="2019-09" db="EMBL/GenBank/DDBJ databases">
        <title>Draft genome sequences of 48 bacterial type strains from the CCUG.</title>
        <authorList>
            <person name="Tunovic T."/>
            <person name="Pineiro-Iglesias B."/>
            <person name="Unosson C."/>
            <person name="Inganas E."/>
            <person name="Ohlen M."/>
            <person name="Cardew S."/>
            <person name="Jensie-Markopoulos S."/>
            <person name="Salva-Serra F."/>
            <person name="Jaen-Luchoro D."/>
            <person name="Karlsson R."/>
            <person name="Svensson-Stadler L."/>
            <person name="Chun J."/>
            <person name="Moore E."/>
        </authorList>
    </citation>
    <scope>NUCLEOTIDE SEQUENCE [LARGE SCALE GENOMIC DNA]</scope>
    <source>
        <strain evidence="1 2">CCUG 65686</strain>
    </source>
</reference>
<organism evidence="1 2">
    <name type="scientific">Burkholderia stagnalis</name>
    <dbReference type="NCBI Taxonomy" id="1503054"/>
    <lineage>
        <taxon>Bacteria</taxon>
        <taxon>Pseudomonadati</taxon>
        <taxon>Pseudomonadota</taxon>
        <taxon>Betaproteobacteria</taxon>
        <taxon>Burkholderiales</taxon>
        <taxon>Burkholderiaceae</taxon>
        <taxon>Burkholderia</taxon>
        <taxon>Burkholderia cepacia complex</taxon>
    </lineage>
</organism>
<dbReference type="AlphaFoldDB" id="A0A6L3N5E9"/>